<dbReference type="SMR" id="A0A0M4E8X8"/>
<dbReference type="Gene3D" id="1.10.1450.10">
    <property type="entry name" value="Tetraspanin"/>
    <property type="match status" value="1"/>
</dbReference>
<dbReference type="CDD" id="cd03127">
    <property type="entry name" value="tetraspanin_LEL"/>
    <property type="match status" value="1"/>
</dbReference>
<dbReference type="Proteomes" id="UP000494163">
    <property type="component" value="Chromosome 2R"/>
</dbReference>
<evidence type="ECO:0000256" key="5">
    <source>
        <dbReference type="SAM" id="Phobius"/>
    </source>
</evidence>
<name>A0A0M4E8X8_DROBS</name>
<proteinExistence type="predicted"/>
<dbReference type="OrthoDB" id="6361633at2759"/>
<reference evidence="6 7" key="1">
    <citation type="submission" date="2015-08" db="EMBL/GenBank/DDBJ databases">
        <title>Ancestral chromatin configuration constrains chromatin evolution on differentiating sex chromosomes in Drosophila.</title>
        <authorList>
            <person name="Zhou Q."/>
            <person name="Bachtrog D."/>
        </authorList>
    </citation>
    <scope>NUCLEOTIDE SEQUENCE [LARGE SCALE GENOMIC DNA]</scope>
    <source>
        <tissue evidence="6">Whole larvae</tissue>
    </source>
</reference>
<feature type="transmembrane region" description="Helical" evidence="5">
    <location>
        <begin position="186"/>
        <end position="206"/>
    </location>
</feature>
<keyword evidence="4 5" id="KW-0472">Membrane</keyword>
<dbReference type="OMA" id="YCLFIVN"/>
<feature type="non-terminal residue" evidence="6">
    <location>
        <position position="215"/>
    </location>
</feature>
<dbReference type="PANTHER" id="PTHR19282">
    <property type="entry name" value="TETRASPANIN"/>
    <property type="match status" value="1"/>
</dbReference>
<dbReference type="InterPro" id="IPR018499">
    <property type="entry name" value="Tetraspanin/Peripherin"/>
</dbReference>
<dbReference type="SUPFAM" id="SSF48652">
    <property type="entry name" value="Tetraspanin"/>
    <property type="match status" value="1"/>
</dbReference>
<dbReference type="EMBL" id="CP012524">
    <property type="protein sequence ID" value="ALC41258.1"/>
    <property type="molecule type" value="Genomic_DNA"/>
</dbReference>
<evidence type="ECO:0000256" key="4">
    <source>
        <dbReference type="ARBA" id="ARBA00023136"/>
    </source>
</evidence>
<feature type="transmembrane region" description="Helical" evidence="5">
    <location>
        <begin position="75"/>
        <end position="95"/>
    </location>
</feature>
<keyword evidence="7" id="KW-1185">Reference proteome</keyword>
<dbReference type="InterPro" id="IPR008952">
    <property type="entry name" value="Tetraspanin_EC2_sf"/>
</dbReference>
<evidence type="ECO:0000256" key="1">
    <source>
        <dbReference type="ARBA" id="ARBA00004141"/>
    </source>
</evidence>
<dbReference type="GO" id="GO:0005886">
    <property type="term" value="C:plasma membrane"/>
    <property type="evidence" value="ECO:0007669"/>
    <property type="project" value="TreeGrafter"/>
</dbReference>
<dbReference type="AlphaFoldDB" id="A0A0M4E8X8"/>
<feature type="transmembrane region" description="Helical" evidence="5">
    <location>
        <begin position="44"/>
        <end position="68"/>
    </location>
</feature>
<evidence type="ECO:0000256" key="3">
    <source>
        <dbReference type="ARBA" id="ARBA00022989"/>
    </source>
</evidence>
<evidence type="ECO:0000256" key="2">
    <source>
        <dbReference type="ARBA" id="ARBA00022692"/>
    </source>
</evidence>
<evidence type="ECO:0000313" key="6">
    <source>
        <dbReference type="EMBL" id="ALC41258.1"/>
    </source>
</evidence>
<evidence type="ECO:0000313" key="7">
    <source>
        <dbReference type="Proteomes" id="UP000494163"/>
    </source>
</evidence>
<sequence>MASRENFMKAIIIILNVLLALIGVTLIALSIFELNSSTPGSLAHIAVVVQIFVGSFVVLSSFLGCFAAGRSSLGLIWSYVSCLLILLALQIYILVAAHATDYVERARADFLQLWSDQRRNSERIAFLEQKYHCCGRNGGHDYILLSGAFPLSCYHNRERQYAQLFGVGCLDAVEAHASDNVTNGLIIKWLLFLAALGAATHLGITVRNKLRRERF</sequence>
<comment type="subcellular location">
    <subcellularLocation>
        <location evidence="1">Membrane</location>
        <topology evidence="1">Multi-pass membrane protein</topology>
    </subcellularLocation>
</comment>
<protein>
    <submittedName>
        <fullName evidence="6">Tsp42En</fullName>
    </submittedName>
</protein>
<dbReference type="PANTHER" id="PTHR19282:SF482">
    <property type="entry name" value="FI23944P1-RELATED"/>
    <property type="match status" value="1"/>
</dbReference>
<keyword evidence="3 5" id="KW-1133">Transmembrane helix</keyword>
<feature type="transmembrane region" description="Helical" evidence="5">
    <location>
        <begin position="12"/>
        <end position="32"/>
    </location>
</feature>
<accession>A0A0M4E8X8</accession>
<gene>
    <name evidence="6" type="ORF">Dbus_chr2Rg837</name>
</gene>
<organism evidence="6 7">
    <name type="scientific">Drosophila busckii</name>
    <name type="common">Fruit fly</name>
    <dbReference type="NCBI Taxonomy" id="30019"/>
    <lineage>
        <taxon>Eukaryota</taxon>
        <taxon>Metazoa</taxon>
        <taxon>Ecdysozoa</taxon>
        <taxon>Arthropoda</taxon>
        <taxon>Hexapoda</taxon>
        <taxon>Insecta</taxon>
        <taxon>Pterygota</taxon>
        <taxon>Neoptera</taxon>
        <taxon>Endopterygota</taxon>
        <taxon>Diptera</taxon>
        <taxon>Brachycera</taxon>
        <taxon>Muscomorpha</taxon>
        <taxon>Ephydroidea</taxon>
        <taxon>Drosophilidae</taxon>
        <taxon>Drosophila</taxon>
    </lineage>
</organism>
<keyword evidence="2 5" id="KW-0812">Transmembrane</keyword>
<dbReference type="Pfam" id="PF00335">
    <property type="entry name" value="Tetraspanin"/>
    <property type="match status" value="1"/>
</dbReference>
<dbReference type="PRINTS" id="PR00259">
    <property type="entry name" value="TMFOUR"/>
</dbReference>